<evidence type="ECO:0000256" key="1">
    <source>
        <dbReference type="ARBA" id="ARBA00010779"/>
    </source>
</evidence>
<dbReference type="GO" id="GO:0006261">
    <property type="term" value="P:DNA-templated DNA replication"/>
    <property type="evidence" value="ECO:0007669"/>
    <property type="project" value="EnsemblFungi"/>
</dbReference>
<dbReference type="FunFam" id="3.40.350.10:FF:000006">
    <property type="entry name" value="FACT complex subunit SPT16"/>
    <property type="match status" value="1"/>
</dbReference>
<dbReference type="Pfam" id="PF00557">
    <property type="entry name" value="Peptidase_M24"/>
    <property type="match status" value="1"/>
</dbReference>
<dbReference type="InterPro" id="IPR011993">
    <property type="entry name" value="PH-like_dom_sf"/>
</dbReference>
<evidence type="ECO:0000313" key="17">
    <source>
        <dbReference type="Proteomes" id="UP000186594"/>
    </source>
</evidence>
<comment type="subcellular location">
    <subcellularLocation>
        <location evidence="10">Nucleus</location>
    </subcellularLocation>
    <subcellularLocation>
        <location evidence="10">Chromosome</location>
    </subcellularLocation>
</comment>
<dbReference type="Gene3D" id="3.40.350.10">
    <property type="entry name" value="Creatinase/prolidase N-terminal domain"/>
    <property type="match status" value="1"/>
</dbReference>
<feature type="compositionally biased region" description="Acidic residues" evidence="12">
    <location>
        <begin position="952"/>
        <end position="988"/>
    </location>
</feature>
<dbReference type="GO" id="GO:0006281">
    <property type="term" value="P:DNA repair"/>
    <property type="evidence" value="ECO:0007669"/>
    <property type="project" value="UniProtKB-UniRule"/>
</dbReference>
<dbReference type="Proteomes" id="UP000186594">
    <property type="component" value="Unassembled WGS sequence"/>
</dbReference>
<comment type="caution">
    <text evidence="16">The sequence shown here is derived from an EMBL/GenBank/DDBJ whole genome shotgun (WGS) entry which is preliminary data.</text>
</comment>
<evidence type="ECO:0000256" key="9">
    <source>
        <dbReference type="ARBA" id="ARBA00023242"/>
    </source>
</evidence>
<dbReference type="SMART" id="SM01286">
    <property type="entry name" value="SPT16"/>
    <property type="match status" value="1"/>
</dbReference>
<feature type="domain" description="FACT complex subunit SPT16 N-terminal lobe" evidence="13">
    <location>
        <begin position="6"/>
        <end position="166"/>
    </location>
</feature>
<dbReference type="InterPro" id="IPR040258">
    <property type="entry name" value="Spt16"/>
</dbReference>
<dbReference type="FunFam" id="2.30.29.150:FF:000002">
    <property type="entry name" value="FACT complex subunit SPT16"/>
    <property type="match status" value="1"/>
</dbReference>
<proteinExistence type="inferred from homology"/>
<comment type="function">
    <text evidence="10">Component of the FACT complex, a general chromatin factor that acts to reorganize nucleosomes. The FACT complex is involved in multiple processes that require DNA as a template such as mRNA elongation, DNA replication and DNA repair. During transcription elongation the FACT complex acts as a histone chaperone that both destabilizes and restores nucleosomal structure. It facilitates the passage of RNA polymerase II and transcription by promoting the dissociation of one histone H2A-H2B dimer from the nucleosome, then subsequently promotes the reestablishment of the nucleosome following the passage of RNA polymerase II.</text>
</comment>
<evidence type="ECO:0000256" key="4">
    <source>
        <dbReference type="ARBA" id="ARBA00022763"/>
    </source>
</evidence>
<name>A0A1U7LVT1_NEOID</name>
<keyword evidence="9 10" id="KW-0539">Nucleus</keyword>
<dbReference type="InterPro" id="IPR029148">
    <property type="entry name" value="FACT-SPT16_Nlobe"/>
</dbReference>
<dbReference type="InterPro" id="IPR000994">
    <property type="entry name" value="Pept_M24"/>
</dbReference>
<keyword evidence="8 10" id="KW-0234">DNA repair</keyword>
<dbReference type="CDD" id="cd01091">
    <property type="entry name" value="CDC68-like"/>
    <property type="match status" value="1"/>
</dbReference>
<dbReference type="PANTHER" id="PTHR13980">
    <property type="entry name" value="CDC68 RELATED"/>
    <property type="match status" value="1"/>
</dbReference>
<evidence type="ECO:0000259" key="14">
    <source>
        <dbReference type="SMART" id="SM01286"/>
    </source>
</evidence>
<feature type="compositionally biased region" description="Basic and acidic residues" evidence="12">
    <location>
        <begin position="989"/>
        <end position="999"/>
    </location>
</feature>
<feature type="domain" description="Histone chaperone RTT106/FACT complex subunit SPT16-like middle" evidence="15">
    <location>
        <begin position="810"/>
        <end position="900"/>
    </location>
</feature>
<dbReference type="GO" id="GO:0140713">
    <property type="term" value="F:histone chaperone activity"/>
    <property type="evidence" value="ECO:0007669"/>
    <property type="project" value="EnsemblFungi"/>
</dbReference>
<dbReference type="GO" id="GO:0045899">
    <property type="term" value="P:positive regulation of RNA polymerase II transcription preinitiation complex assembly"/>
    <property type="evidence" value="ECO:0007669"/>
    <property type="project" value="EnsemblFungi"/>
</dbReference>
<dbReference type="InterPro" id="IPR029149">
    <property type="entry name" value="Creatin/AminoP/Spt16_N"/>
</dbReference>
<dbReference type="GO" id="GO:0006368">
    <property type="term" value="P:transcription elongation by RNA polymerase II"/>
    <property type="evidence" value="ECO:0007669"/>
    <property type="project" value="TreeGrafter"/>
</dbReference>
<dbReference type="Gene3D" id="2.30.29.210">
    <property type="entry name" value="FACT complex subunit Spt16p/Cdc68p"/>
    <property type="match status" value="1"/>
</dbReference>
<keyword evidence="2 10" id="KW-0158">Chromosome</keyword>
<dbReference type="SMART" id="SM01285">
    <property type="entry name" value="FACT-Spt16_Nlob"/>
    <property type="match status" value="1"/>
</dbReference>
<keyword evidence="3 10" id="KW-0235">DNA replication</keyword>
<dbReference type="PANTHER" id="PTHR13980:SF15">
    <property type="entry name" value="FACT COMPLEX SUBUNIT SPT16"/>
    <property type="match status" value="1"/>
</dbReference>
<accession>A0A1U7LVT1</accession>
<dbReference type="GO" id="GO:0031491">
    <property type="term" value="F:nucleosome binding"/>
    <property type="evidence" value="ECO:0007669"/>
    <property type="project" value="EnsemblFungi"/>
</dbReference>
<feature type="coiled-coil region" evidence="11">
    <location>
        <begin position="612"/>
        <end position="642"/>
    </location>
</feature>
<dbReference type="OrthoDB" id="10251642at2759"/>
<evidence type="ECO:0000259" key="15">
    <source>
        <dbReference type="SMART" id="SM01287"/>
    </source>
</evidence>
<dbReference type="InterPro" id="IPR036005">
    <property type="entry name" value="Creatinase/aminopeptidase-like"/>
</dbReference>
<dbReference type="InterPro" id="IPR013719">
    <property type="entry name" value="RTT106/SPT16-like_middle_dom"/>
</dbReference>
<keyword evidence="4 10" id="KW-0227">DNA damage</keyword>
<dbReference type="AlphaFoldDB" id="A0A1U7LVT1"/>
<dbReference type="InterPro" id="IPR013953">
    <property type="entry name" value="FACT_SPT16_M"/>
</dbReference>
<dbReference type="EMBL" id="LXFE01000150">
    <property type="protein sequence ID" value="OLL26729.1"/>
    <property type="molecule type" value="Genomic_DNA"/>
</dbReference>
<comment type="similarity">
    <text evidence="1 10">Belongs to the peptidase M24 family. SPT16 subfamily.</text>
</comment>
<dbReference type="STRING" id="1198029.A0A1U7LVT1"/>
<dbReference type="Pfam" id="PF24824">
    <property type="entry name" value="PH_SPT16"/>
    <property type="match status" value="1"/>
</dbReference>
<evidence type="ECO:0000256" key="8">
    <source>
        <dbReference type="ARBA" id="ARBA00023204"/>
    </source>
</evidence>
<dbReference type="FunFam" id="3.90.230.10:FF:000005">
    <property type="entry name" value="FACT complex subunit spt16"/>
    <property type="match status" value="1"/>
</dbReference>
<dbReference type="GO" id="GO:0140719">
    <property type="term" value="P:constitutive heterochromatin formation"/>
    <property type="evidence" value="ECO:0007669"/>
    <property type="project" value="EnsemblFungi"/>
</dbReference>
<evidence type="ECO:0000256" key="3">
    <source>
        <dbReference type="ARBA" id="ARBA00022705"/>
    </source>
</evidence>
<dbReference type="GO" id="GO:0007063">
    <property type="term" value="P:regulation of sister chromatid cohesion"/>
    <property type="evidence" value="ECO:0007669"/>
    <property type="project" value="EnsemblFungi"/>
</dbReference>
<organism evidence="16 17">
    <name type="scientific">Neolecta irregularis (strain DAH-3)</name>
    <dbReference type="NCBI Taxonomy" id="1198029"/>
    <lineage>
        <taxon>Eukaryota</taxon>
        <taxon>Fungi</taxon>
        <taxon>Dikarya</taxon>
        <taxon>Ascomycota</taxon>
        <taxon>Taphrinomycotina</taxon>
        <taxon>Neolectales</taxon>
        <taxon>Neolectaceae</taxon>
        <taxon>Neolecta</taxon>
    </lineage>
</organism>
<dbReference type="FunFam" id="2.30.29.30:FF:000017">
    <property type="entry name" value="FACT complex subunit SPT16"/>
    <property type="match status" value="1"/>
</dbReference>
<keyword evidence="7 10" id="KW-0804">Transcription</keyword>
<evidence type="ECO:0000256" key="2">
    <source>
        <dbReference type="ARBA" id="ARBA00022454"/>
    </source>
</evidence>
<keyword evidence="17" id="KW-1185">Reference proteome</keyword>
<evidence type="ECO:0000256" key="6">
    <source>
        <dbReference type="ARBA" id="ARBA00023054"/>
    </source>
</evidence>
<dbReference type="OMA" id="YHINTIP"/>
<evidence type="ECO:0000259" key="13">
    <source>
        <dbReference type="SMART" id="SM01285"/>
    </source>
</evidence>
<feature type="compositionally biased region" description="Acidic residues" evidence="12">
    <location>
        <begin position="933"/>
        <end position="944"/>
    </location>
</feature>
<dbReference type="GO" id="GO:0035101">
    <property type="term" value="C:FACT complex"/>
    <property type="evidence" value="ECO:0007669"/>
    <property type="project" value="UniProtKB-UniRule"/>
</dbReference>
<comment type="subunit">
    <text evidence="10">Component of the FACT complex.</text>
</comment>
<feature type="compositionally biased region" description="Basic and acidic residues" evidence="12">
    <location>
        <begin position="447"/>
        <end position="456"/>
    </location>
</feature>
<dbReference type="InterPro" id="IPR056595">
    <property type="entry name" value="Fact-SPT16_PH"/>
</dbReference>
<dbReference type="GO" id="GO:0006334">
    <property type="term" value="P:nucleosome assembly"/>
    <property type="evidence" value="ECO:0007669"/>
    <property type="project" value="EnsemblFungi"/>
</dbReference>
<evidence type="ECO:0000256" key="11">
    <source>
        <dbReference type="SAM" id="Coils"/>
    </source>
</evidence>
<evidence type="ECO:0000256" key="5">
    <source>
        <dbReference type="ARBA" id="ARBA00023015"/>
    </source>
</evidence>
<feature type="domain" description="FACT complex subunit SPT16 middle" evidence="14">
    <location>
        <begin position="534"/>
        <end position="686"/>
    </location>
</feature>
<dbReference type="Gene3D" id="3.90.230.10">
    <property type="entry name" value="Creatinase/methionine aminopeptidase superfamily"/>
    <property type="match status" value="1"/>
</dbReference>
<dbReference type="FunFam" id="2.30.29.210:FF:000001">
    <property type="entry name" value="FACT complex subunit spt16"/>
    <property type="match status" value="1"/>
</dbReference>
<evidence type="ECO:0000256" key="12">
    <source>
        <dbReference type="SAM" id="MobiDB-lite"/>
    </source>
</evidence>
<dbReference type="Pfam" id="PF14826">
    <property type="entry name" value="FACT-Spt16_Nlob"/>
    <property type="match status" value="1"/>
</dbReference>
<dbReference type="Pfam" id="PF08512">
    <property type="entry name" value="Rttp106-like_middle"/>
    <property type="match status" value="1"/>
</dbReference>
<sequence length="999" mass="113931">MSEVKIDSRLFHKRIRQFIRIWKSGNEDLFQGASSLLVVVGSSDEDNPYQKSTALHQWLLGYEFPAMLMVITQNKVLFLTSASKAKHLDAVSSGGDGKIAIDIMKRTKDEKHNADLWTKAVDIIESAGKRVGIFAKDQFKGKFVDEWKEVYGKLDKFQEVDVSTGLLHVMSVKDEDELKHIRIACKASAVLMTNYFADEMSKYIDEERKVSHSKFSTIIESKIEDDKFLKSKPLRIPSEMDLDQIEWCYNPIVQSGGEYDLKPSAQSNDNLLHGGTIICSFGLRYKAYCSNIGRTFFIDPNQDQEKYYNFLIGLQKKVFESIKDGVVVKDVFNKAISIIKSRHPELESHFVKNLGAGLGIEFRDSSLVLNAKNNRPLKEGMILNISIGFDGLENPNPSDPKSKNYSLLVIDVIRVTADAPVVLTETPKQIGDVSFYFKDELSEVEKPFPTKTERKSAPKNIPLAKSKTRNERKSDTLKRQEHQKRLAQQKHEDGLKRFPDGSSVQNGTESKVLRRFESYKRENQLPPSVRDLKIVVDRKAQSILLPIFGRPVPFHISTLKNISKNDEGDYIYLRMNFLSPGQGVGRKDTDMGVSDDPNANFLRSLTFRSSDVERMAEIFKDIQELKKNAQKKEAERKEFADVIEQDTLVEVKNRRPHRLGEVFLRPALDGKRVGGELEIHQNGLRYQSPLRSDHRVDLLFTNIQHLFFQPCDQELIVIIHVHLKSPIMIGKKKAKDIQFYREASDIQFDETGNRKRKYRYGDEDELEAEQEDRRRRAQLNKEFRAFSEKISEAGADRDISVDVPVRELAFNGVPYRSNVLCQPTTYCLVHLTDPPFMVLTLADLEIVHLERVQFGLKNFDMVFIFKDFQKAPSHINSIPMTQIEGVKEWLDSNDIAYTEGPLNLNWGQIMKTINDDPAAFFREGGWGFLGTGSDEDSEGSEPESEFQASSEVGEESSEEEGNDFDDDASDDEGSEDDESVESGEDWDELEKKAKDCKLI</sequence>
<feature type="compositionally biased region" description="Basic and acidic residues" evidence="12">
    <location>
        <begin position="468"/>
        <end position="499"/>
    </location>
</feature>
<dbReference type="InterPro" id="IPR033825">
    <property type="entry name" value="Spt16_M24"/>
</dbReference>
<evidence type="ECO:0000313" key="16">
    <source>
        <dbReference type="EMBL" id="OLL26729.1"/>
    </source>
</evidence>
<keyword evidence="6 11" id="KW-0175">Coiled coil</keyword>
<evidence type="ECO:0000256" key="10">
    <source>
        <dbReference type="RuleBase" id="RU367052"/>
    </source>
</evidence>
<gene>
    <name evidence="16" type="ORF">NEOLI_001333</name>
</gene>
<dbReference type="SUPFAM" id="SSF55920">
    <property type="entry name" value="Creatinase/aminopeptidase"/>
    <property type="match status" value="1"/>
</dbReference>
<dbReference type="SMART" id="SM01287">
    <property type="entry name" value="Rtt106"/>
    <property type="match status" value="1"/>
</dbReference>
<feature type="region of interest" description="Disordered" evidence="12">
    <location>
        <begin position="447"/>
        <end position="509"/>
    </location>
</feature>
<keyword evidence="5 10" id="KW-0805">Transcription regulation</keyword>
<feature type="region of interest" description="Disordered" evidence="12">
    <location>
        <begin position="930"/>
        <end position="999"/>
    </location>
</feature>
<dbReference type="Gene3D" id="2.30.29.30">
    <property type="entry name" value="Pleckstrin-homology domain (PH domain)/Phosphotyrosine-binding domain (PTB)"/>
    <property type="match status" value="1"/>
</dbReference>
<dbReference type="GO" id="GO:0042393">
    <property type="term" value="F:histone binding"/>
    <property type="evidence" value="ECO:0007669"/>
    <property type="project" value="EnsemblFungi"/>
</dbReference>
<dbReference type="Gene3D" id="2.30.29.150">
    <property type="match status" value="1"/>
</dbReference>
<dbReference type="Pfam" id="PF08644">
    <property type="entry name" value="SPT16"/>
    <property type="match status" value="1"/>
</dbReference>
<reference evidence="16 17" key="1">
    <citation type="submission" date="2016-04" db="EMBL/GenBank/DDBJ databases">
        <title>Evolutionary innovation and constraint leading to complex multicellularity in the Ascomycota.</title>
        <authorList>
            <person name="Cisse O."/>
            <person name="Nguyen A."/>
            <person name="Hewitt D.A."/>
            <person name="Jedd G."/>
            <person name="Stajich J.E."/>
        </authorList>
    </citation>
    <scope>NUCLEOTIDE SEQUENCE [LARGE SCALE GENOMIC DNA]</scope>
    <source>
        <strain evidence="16 17">DAH-3</strain>
    </source>
</reference>
<protein>
    <recommendedName>
        <fullName evidence="10">FACT complex subunit</fullName>
    </recommendedName>
</protein>
<evidence type="ECO:0000256" key="7">
    <source>
        <dbReference type="ARBA" id="ARBA00023163"/>
    </source>
</evidence>